<dbReference type="Pfam" id="PF21694">
    <property type="entry name" value="DNA_pol3_delta_C"/>
    <property type="match status" value="1"/>
</dbReference>
<accession>A0A1F5E5E0</accession>
<keyword evidence="2" id="KW-0548">Nucleotidyltransferase</keyword>
<dbReference type="Gene3D" id="3.40.50.300">
    <property type="entry name" value="P-loop containing nucleotide triphosphate hydrolases"/>
    <property type="match status" value="1"/>
</dbReference>
<organism evidence="7 8">
    <name type="scientific">Candidatus Beckwithbacteria bacterium RBG_13_42_9</name>
    <dbReference type="NCBI Taxonomy" id="1797457"/>
    <lineage>
        <taxon>Bacteria</taxon>
        <taxon>Candidatus Beckwithiibacteriota</taxon>
    </lineage>
</organism>
<keyword evidence="3" id="KW-0235">DNA replication</keyword>
<comment type="caution">
    <text evidence="7">The sequence shown here is derived from an EMBL/GenBank/DDBJ whole genome shotgun (WGS) entry which is preliminary data.</text>
</comment>
<dbReference type="GO" id="GO:0003677">
    <property type="term" value="F:DNA binding"/>
    <property type="evidence" value="ECO:0007669"/>
    <property type="project" value="InterPro"/>
</dbReference>
<evidence type="ECO:0000256" key="3">
    <source>
        <dbReference type="ARBA" id="ARBA00022705"/>
    </source>
</evidence>
<dbReference type="AlphaFoldDB" id="A0A1F5E5E0"/>
<gene>
    <name evidence="7" type="ORF">A2160_04940</name>
</gene>
<dbReference type="GO" id="GO:0006261">
    <property type="term" value="P:DNA-templated DNA replication"/>
    <property type="evidence" value="ECO:0007669"/>
    <property type="project" value="TreeGrafter"/>
</dbReference>
<protein>
    <recommendedName>
        <fullName evidence="9">DNA polymerase III delta N-terminal domain-containing protein</fullName>
    </recommendedName>
</protein>
<reference evidence="7 8" key="1">
    <citation type="journal article" date="2016" name="Nat. Commun.">
        <title>Thousands of microbial genomes shed light on interconnected biogeochemical processes in an aquifer system.</title>
        <authorList>
            <person name="Anantharaman K."/>
            <person name="Brown C.T."/>
            <person name="Hug L.A."/>
            <person name="Sharon I."/>
            <person name="Castelle C.J."/>
            <person name="Probst A.J."/>
            <person name="Thomas B.C."/>
            <person name="Singh A."/>
            <person name="Wilkins M.J."/>
            <person name="Karaoz U."/>
            <person name="Brodie E.L."/>
            <person name="Williams K.H."/>
            <person name="Hubbard S.S."/>
            <person name="Banfield J.F."/>
        </authorList>
    </citation>
    <scope>NUCLEOTIDE SEQUENCE [LARGE SCALE GENOMIC DNA]</scope>
</reference>
<dbReference type="InterPro" id="IPR005790">
    <property type="entry name" value="DNA_polIII_delta"/>
</dbReference>
<dbReference type="Pfam" id="PF06144">
    <property type="entry name" value="DNA_pol3_delta"/>
    <property type="match status" value="1"/>
</dbReference>
<dbReference type="InterPro" id="IPR027417">
    <property type="entry name" value="P-loop_NTPase"/>
</dbReference>
<feature type="domain" description="DNA polymerase III delta N-terminal" evidence="5">
    <location>
        <begin position="12"/>
        <end position="95"/>
    </location>
</feature>
<dbReference type="InterPro" id="IPR010372">
    <property type="entry name" value="DNA_pol3_delta_N"/>
</dbReference>
<evidence type="ECO:0008006" key="9">
    <source>
        <dbReference type="Google" id="ProtNLM"/>
    </source>
</evidence>
<dbReference type="Proteomes" id="UP000177006">
    <property type="component" value="Unassembled WGS sequence"/>
</dbReference>
<proteinExistence type="predicted"/>
<dbReference type="STRING" id="1797457.A2160_04940"/>
<evidence type="ECO:0000259" key="5">
    <source>
        <dbReference type="Pfam" id="PF06144"/>
    </source>
</evidence>
<evidence type="ECO:0000313" key="8">
    <source>
        <dbReference type="Proteomes" id="UP000177006"/>
    </source>
</evidence>
<evidence type="ECO:0000256" key="2">
    <source>
        <dbReference type="ARBA" id="ARBA00022695"/>
    </source>
</evidence>
<dbReference type="SUPFAM" id="SSF52540">
    <property type="entry name" value="P-loop containing nucleoside triphosphate hydrolases"/>
    <property type="match status" value="1"/>
</dbReference>
<sequence length="228" mass="26319">MIYFLHGDNLVASRNFLKSLIDQAKNKSQEIIRLDGNTIKIEEVIQALDSNSLFGNTRLVVIEGLFSRPKSEAQKQILTYLHARQDNAELVLWEKKEIGKILQRHLPHKTVIQVFKTPALLFKFLDQLNPQLKKEALQTLHELLKTEAAELVFFMLVRQVRNLLLVAFNQRIAGAPWMIGKLKKQANILNKERLLTMYKELGTIDESVKTGQSLMPLDWHLEMLIINL</sequence>
<dbReference type="PANTHER" id="PTHR34388:SF1">
    <property type="entry name" value="DNA POLYMERASE III SUBUNIT DELTA"/>
    <property type="match status" value="1"/>
</dbReference>
<dbReference type="GO" id="GO:0009360">
    <property type="term" value="C:DNA polymerase III complex"/>
    <property type="evidence" value="ECO:0007669"/>
    <property type="project" value="InterPro"/>
</dbReference>
<name>A0A1F5E5E0_9BACT</name>
<keyword evidence="4" id="KW-0239">DNA-directed DNA polymerase</keyword>
<dbReference type="GO" id="GO:0003887">
    <property type="term" value="F:DNA-directed DNA polymerase activity"/>
    <property type="evidence" value="ECO:0007669"/>
    <property type="project" value="UniProtKB-KW"/>
</dbReference>
<dbReference type="EMBL" id="MEZK01000019">
    <property type="protein sequence ID" value="OGD62629.1"/>
    <property type="molecule type" value="Genomic_DNA"/>
</dbReference>
<dbReference type="PANTHER" id="PTHR34388">
    <property type="entry name" value="DNA POLYMERASE III SUBUNIT DELTA"/>
    <property type="match status" value="1"/>
</dbReference>
<dbReference type="Gene3D" id="1.20.272.10">
    <property type="match status" value="1"/>
</dbReference>
<evidence type="ECO:0000256" key="4">
    <source>
        <dbReference type="ARBA" id="ARBA00022932"/>
    </source>
</evidence>
<keyword evidence="1" id="KW-0808">Transferase</keyword>
<evidence type="ECO:0000256" key="1">
    <source>
        <dbReference type="ARBA" id="ARBA00022679"/>
    </source>
</evidence>
<dbReference type="InterPro" id="IPR048466">
    <property type="entry name" value="DNA_pol3_delta-like_C"/>
</dbReference>
<evidence type="ECO:0000313" key="7">
    <source>
        <dbReference type="EMBL" id="OGD62629.1"/>
    </source>
</evidence>
<evidence type="ECO:0000259" key="6">
    <source>
        <dbReference type="Pfam" id="PF21694"/>
    </source>
</evidence>
<feature type="domain" description="DNA polymerase III delta subunit-like C-terminal" evidence="6">
    <location>
        <begin position="122"/>
        <end position="227"/>
    </location>
</feature>